<organism evidence="1 2">
    <name type="scientific">Corchorus capsularis</name>
    <name type="common">Jute</name>
    <dbReference type="NCBI Taxonomy" id="210143"/>
    <lineage>
        <taxon>Eukaryota</taxon>
        <taxon>Viridiplantae</taxon>
        <taxon>Streptophyta</taxon>
        <taxon>Embryophyta</taxon>
        <taxon>Tracheophyta</taxon>
        <taxon>Spermatophyta</taxon>
        <taxon>Magnoliopsida</taxon>
        <taxon>eudicotyledons</taxon>
        <taxon>Gunneridae</taxon>
        <taxon>Pentapetalae</taxon>
        <taxon>rosids</taxon>
        <taxon>malvids</taxon>
        <taxon>Malvales</taxon>
        <taxon>Malvaceae</taxon>
        <taxon>Grewioideae</taxon>
        <taxon>Apeibeae</taxon>
        <taxon>Corchorus</taxon>
    </lineage>
</organism>
<proteinExistence type="predicted"/>
<evidence type="ECO:0000313" key="1">
    <source>
        <dbReference type="EMBL" id="OMO91156.1"/>
    </source>
</evidence>
<sequence>MAEDEDQGSQRSLHALFNTRVFHSLKDA</sequence>
<dbReference type="AlphaFoldDB" id="A0A1R3J8P6"/>
<gene>
    <name evidence="1" type="ORF">CCACVL1_07205</name>
</gene>
<accession>A0A1R3J8P6</accession>
<protein>
    <submittedName>
        <fullName evidence="1">Uncharacterized protein</fullName>
    </submittedName>
</protein>
<dbReference type="Proteomes" id="UP000188268">
    <property type="component" value="Unassembled WGS sequence"/>
</dbReference>
<keyword evidence="2" id="KW-1185">Reference proteome</keyword>
<dbReference type="Gramene" id="OMO91156">
    <property type="protein sequence ID" value="OMO91156"/>
    <property type="gene ID" value="CCACVL1_07205"/>
</dbReference>
<reference evidence="1 2" key="1">
    <citation type="submission" date="2013-09" db="EMBL/GenBank/DDBJ databases">
        <title>Corchorus capsularis genome sequencing.</title>
        <authorList>
            <person name="Alam M."/>
            <person name="Haque M.S."/>
            <person name="Islam M.S."/>
            <person name="Emdad E.M."/>
            <person name="Islam M.M."/>
            <person name="Ahmed B."/>
            <person name="Halim A."/>
            <person name="Hossen Q.M.M."/>
            <person name="Hossain M.Z."/>
            <person name="Ahmed R."/>
            <person name="Khan M.M."/>
            <person name="Islam R."/>
            <person name="Rashid M.M."/>
            <person name="Khan S.A."/>
            <person name="Rahman M.S."/>
            <person name="Alam M."/>
        </authorList>
    </citation>
    <scope>NUCLEOTIDE SEQUENCE [LARGE SCALE GENOMIC DNA]</scope>
    <source>
        <strain evidence="2">cv. CVL-1</strain>
        <tissue evidence="1">Whole seedling</tissue>
    </source>
</reference>
<evidence type="ECO:0000313" key="2">
    <source>
        <dbReference type="Proteomes" id="UP000188268"/>
    </source>
</evidence>
<comment type="caution">
    <text evidence="1">The sequence shown here is derived from an EMBL/GenBank/DDBJ whole genome shotgun (WGS) entry which is preliminary data.</text>
</comment>
<dbReference type="EMBL" id="AWWV01008356">
    <property type="protein sequence ID" value="OMO91156.1"/>
    <property type="molecule type" value="Genomic_DNA"/>
</dbReference>
<name>A0A1R3J8P6_COCAP</name>